<comment type="caution">
    <text evidence="3">The sequence shown here is derived from an EMBL/GenBank/DDBJ whole genome shotgun (WGS) entry which is preliminary data.</text>
</comment>
<gene>
    <name evidence="3" type="ORF">ENJ10_02810</name>
</gene>
<dbReference type="EMBL" id="DRLD01000071">
    <property type="protein sequence ID" value="HED09593.1"/>
    <property type="molecule type" value="Genomic_DNA"/>
</dbReference>
<dbReference type="PANTHER" id="PTHR43792:SF1">
    <property type="entry name" value="N-ACETYLTRANSFERASE DOMAIN-CONTAINING PROTEIN"/>
    <property type="match status" value="1"/>
</dbReference>
<sequence>MERSGLEHTGHRFLQAPGGRGHGRVDHLPSERPGPVKYGHRVFLLIIISKKEFVLREYREQDKAFVIRLLSESPAMTFFPPEKIAEHAQLWLEDQWHSYGTHGFGIWLLESLTGEALGQCGLMMRNIEDRQRIELGFSILRAHRGRGLATGAARAVIAWAGQKGMDQPVAVIAPDNDPARRVLEHCGFRFQKEFERFGQKALLFHHHVSE</sequence>
<dbReference type="SUPFAM" id="SSF55729">
    <property type="entry name" value="Acyl-CoA N-acyltransferases (Nat)"/>
    <property type="match status" value="1"/>
</dbReference>
<organism evidence="3">
    <name type="scientific">Caldithrix abyssi</name>
    <dbReference type="NCBI Taxonomy" id="187145"/>
    <lineage>
        <taxon>Bacteria</taxon>
        <taxon>Pseudomonadati</taxon>
        <taxon>Calditrichota</taxon>
        <taxon>Calditrichia</taxon>
        <taxon>Calditrichales</taxon>
        <taxon>Calditrichaceae</taxon>
        <taxon>Caldithrix</taxon>
    </lineage>
</organism>
<dbReference type="InterPro" id="IPR051531">
    <property type="entry name" value="N-acetyltransferase"/>
</dbReference>
<evidence type="ECO:0000259" key="2">
    <source>
        <dbReference type="PROSITE" id="PS51186"/>
    </source>
</evidence>
<name>A0A7V1LKA9_CALAY</name>
<dbReference type="InterPro" id="IPR016181">
    <property type="entry name" value="Acyl_CoA_acyltransferase"/>
</dbReference>
<dbReference type="Proteomes" id="UP000886005">
    <property type="component" value="Unassembled WGS sequence"/>
</dbReference>
<proteinExistence type="predicted"/>
<feature type="compositionally biased region" description="Basic and acidic residues" evidence="1">
    <location>
        <begin position="1"/>
        <end position="10"/>
    </location>
</feature>
<protein>
    <submittedName>
        <fullName evidence="3">N-acetyltransferase</fullName>
    </submittedName>
</protein>
<dbReference type="AlphaFoldDB" id="A0A7V1LKA9"/>
<dbReference type="PANTHER" id="PTHR43792">
    <property type="entry name" value="GNAT FAMILY, PUTATIVE (AFU_ORTHOLOGUE AFUA_3G00765)-RELATED-RELATED"/>
    <property type="match status" value="1"/>
</dbReference>
<evidence type="ECO:0000313" key="3">
    <source>
        <dbReference type="EMBL" id="HED09593.1"/>
    </source>
</evidence>
<dbReference type="Pfam" id="PF13302">
    <property type="entry name" value="Acetyltransf_3"/>
    <property type="match status" value="1"/>
</dbReference>
<feature type="domain" description="N-acetyltransferase" evidence="2">
    <location>
        <begin position="53"/>
        <end position="209"/>
    </location>
</feature>
<dbReference type="PROSITE" id="PS51186">
    <property type="entry name" value="GNAT"/>
    <property type="match status" value="1"/>
</dbReference>
<feature type="region of interest" description="Disordered" evidence="1">
    <location>
        <begin position="1"/>
        <end position="32"/>
    </location>
</feature>
<dbReference type="InterPro" id="IPR000182">
    <property type="entry name" value="GNAT_dom"/>
</dbReference>
<accession>A0A7V1LKA9</accession>
<dbReference type="GO" id="GO:0016747">
    <property type="term" value="F:acyltransferase activity, transferring groups other than amino-acyl groups"/>
    <property type="evidence" value="ECO:0007669"/>
    <property type="project" value="InterPro"/>
</dbReference>
<dbReference type="Gene3D" id="3.40.630.30">
    <property type="match status" value="1"/>
</dbReference>
<reference evidence="3" key="1">
    <citation type="journal article" date="2020" name="mSystems">
        <title>Genome- and Community-Level Interaction Insights into Carbon Utilization and Element Cycling Functions of Hydrothermarchaeota in Hydrothermal Sediment.</title>
        <authorList>
            <person name="Zhou Z."/>
            <person name="Liu Y."/>
            <person name="Xu W."/>
            <person name="Pan J."/>
            <person name="Luo Z.H."/>
            <person name="Li M."/>
        </authorList>
    </citation>
    <scope>NUCLEOTIDE SEQUENCE [LARGE SCALE GENOMIC DNA]</scope>
    <source>
        <strain evidence="3">HyVt-456</strain>
    </source>
</reference>
<evidence type="ECO:0000256" key="1">
    <source>
        <dbReference type="SAM" id="MobiDB-lite"/>
    </source>
</evidence>